<accession>A0A183ASB8</accession>
<evidence type="ECO:0000313" key="2">
    <source>
        <dbReference type="EMBL" id="VDP86079.1"/>
    </source>
</evidence>
<dbReference type="PANTHER" id="PTHR15730:SF5">
    <property type="entry name" value="SI:CH211-210B2.2-RELATED"/>
    <property type="match status" value="1"/>
</dbReference>
<proteinExistence type="predicted"/>
<gene>
    <name evidence="2" type="ORF">ECPE_LOCUS9854</name>
</gene>
<dbReference type="Pfam" id="PF17291">
    <property type="entry name" value="M60-like_N"/>
    <property type="match status" value="1"/>
</dbReference>
<dbReference type="EMBL" id="UZAN01048072">
    <property type="protein sequence ID" value="VDP86079.1"/>
    <property type="molecule type" value="Genomic_DNA"/>
</dbReference>
<dbReference type="InterPro" id="IPR031161">
    <property type="entry name" value="Peptidase_M60_dom"/>
</dbReference>
<dbReference type="SMART" id="SM01276">
    <property type="entry name" value="M60-like"/>
    <property type="match status" value="1"/>
</dbReference>
<dbReference type="Gene3D" id="3.40.390.80">
    <property type="entry name" value="Peptidase M60, enhancin-like domain 2"/>
    <property type="match status" value="1"/>
</dbReference>
<name>A0A183ASB8_9TREM</name>
<dbReference type="AlphaFoldDB" id="A0A183ASB8"/>
<keyword evidence="3" id="KW-1185">Reference proteome</keyword>
<evidence type="ECO:0000259" key="1">
    <source>
        <dbReference type="PROSITE" id="PS51723"/>
    </source>
</evidence>
<dbReference type="Pfam" id="PF13402">
    <property type="entry name" value="Peptidase_M60"/>
    <property type="match status" value="1"/>
</dbReference>
<dbReference type="WBParaSite" id="ECPE_0000988401-mRNA-1">
    <property type="protein sequence ID" value="ECPE_0000988401-mRNA-1"/>
    <property type="gene ID" value="ECPE_0000988401"/>
</dbReference>
<dbReference type="InterPro" id="IPR035423">
    <property type="entry name" value="M60-like_N"/>
</dbReference>
<evidence type="ECO:0000313" key="3">
    <source>
        <dbReference type="Proteomes" id="UP000272942"/>
    </source>
</evidence>
<evidence type="ECO:0000313" key="4">
    <source>
        <dbReference type="WBParaSite" id="ECPE_0000988401-mRNA-1"/>
    </source>
</evidence>
<reference evidence="4" key="1">
    <citation type="submission" date="2016-06" db="UniProtKB">
        <authorList>
            <consortium name="WormBaseParasite"/>
        </authorList>
    </citation>
    <scope>IDENTIFICATION</scope>
</reference>
<dbReference type="Gene3D" id="1.10.390.30">
    <property type="entry name" value="Peptidase M60, enhancin-like domain 3"/>
    <property type="match status" value="1"/>
</dbReference>
<dbReference type="InterPro" id="IPR042279">
    <property type="entry name" value="Pep_M60_3"/>
</dbReference>
<dbReference type="PANTHER" id="PTHR15730">
    <property type="entry name" value="EXPERIMENTAL AUTOIMMUNE PROSTATITIS ANTIGEN 2-RELATED"/>
    <property type="match status" value="1"/>
</dbReference>
<reference evidence="2 3" key="2">
    <citation type="submission" date="2018-11" db="EMBL/GenBank/DDBJ databases">
        <authorList>
            <consortium name="Pathogen Informatics"/>
        </authorList>
    </citation>
    <scope>NUCLEOTIDE SEQUENCE [LARGE SCALE GENOMIC DNA]</scope>
    <source>
        <strain evidence="2 3">Egypt</strain>
    </source>
</reference>
<dbReference type="OrthoDB" id="10260387at2759"/>
<dbReference type="PROSITE" id="PS51723">
    <property type="entry name" value="PEPTIDASE_M60"/>
    <property type="match status" value="1"/>
</dbReference>
<dbReference type="InterPro" id="IPR051244">
    <property type="entry name" value="TCAF"/>
</dbReference>
<protein>
    <submittedName>
        <fullName evidence="4">Peptidase M60 domain-containing protein</fullName>
    </submittedName>
</protein>
<organism evidence="4">
    <name type="scientific">Echinostoma caproni</name>
    <dbReference type="NCBI Taxonomy" id="27848"/>
    <lineage>
        <taxon>Eukaryota</taxon>
        <taxon>Metazoa</taxon>
        <taxon>Spiralia</taxon>
        <taxon>Lophotrochozoa</taxon>
        <taxon>Platyhelminthes</taxon>
        <taxon>Trematoda</taxon>
        <taxon>Digenea</taxon>
        <taxon>Plagiorchiida</taxon>
        <taxon>Echinostomata</taxon>
        <taxon>Echinostomatoidea</taxon>
        <taxon>Echinostomatidae</taxon>
        <taxon>Echinostoma</taxon>
    </lineage>
</organism>
<feature type="domain" description="Peptidase M60" evidence="1">
    <location>
        <begin position="195"/>
        <end position="491"/>
    </location>
</feature>
<sequence>MIARGSPDGTEIVKGQTVSEVGIWGNRIGDKQITPEPEWGEEDRYMVGEKRPVRDVVLGSGHGHIMGMAVTRGKGRAVAMIGERWMRELFTAPYLANFSVNLKNFLGQGDHPEFRWANEDYKPGDIVLVKRSMHFNVTKLAKAVMEGVNGVVISYLGTLGTLGQHNTLDLMRALNIQIYYSIYGYVQDAKVDLTSLIYSASAYVNPGEVFKWRVKNSTDKVDKFFFTFSCQSDDISKVNPWKRWPVIKHALQLRSEGSYATPTGGILLMRIDADNIGITLELEDVYRHPWFDLRNQSAIDDWDNERLRHNLVPWTMFFGDIVFSCLQTKAVVKLNKDDMVFLQTYMDNVVKIMHNFRGSDWTTAGIEVFAVDIQIAAGWGHSGMPVLGHLPWQDSSTDIKDIKKTSNIGITHEFGHNLQNWAATLKWGTEVTNNVYHFIVRGHLVNLTAYGFNVSWAFGWHEVKQVIDIWKGTDYNGVNLGYYNWLGMLFGEGLLVNLWHETFHNRNSLNSEEKKVNFWLTKMCSETEHNVIPWQELWNFPIDNNTRTECAKYSCYFPDDALTQQVPDIVEKAISKVPGGCVRTPKKQVASKHDIFKGLYTHGQPWFSFL</sequence>
<dbReference type="Proteomes" id="UP000272942">
    <property type="component" value="Unassembled WGS sequence"/>
</dbReference>